<protein>
    <submittedName>
        <fullName evidence="1">Transposase</fullName>
    </submittedName>
</protein>
<accession>A0ACC6PKN2</accession>
<keyword evidence="2" id="KW-1185">Reference proteome</keyword>
<comment type="caution">
    <text evidence="1">The sequence shown here is derived from an EMBL/GenBank/DDBJ whole genome shotgun (WGS) entry which is preliminary data.</text>
</comment>
<evidence type="ECO:0000313" key="1">
    <source>
        <dbReference type="EMBL" id="MEJ8631954.1"/>
    </source>
</evidence>
<dbReference type="Proteomes" id="UP001377168">
    <property type="component" value="Unassembled WGS sequence"/>
</dbReference>
<evidence type="ECO:0000313" key="2">
    <source>
        <dbReference type="Proteomes" id="UP001377168"/>
    </source>
</evidence>
<organism evidence="1 2">
    <name type="scientific">Streptomyces achmelvichensis</name>
    <dbReference type="NCBI Taxonomy" id="3134111"/>
    <lineage>
        <taxon>Bacteria</taxon>
        <taxon>Bacillati</taxon>
        <taxon>Actinomycetota</taxon>
        <taxon>Actinomycetes</taxon>
        <taxon>Kitasatosporales</taxon>
        <taxon>Streptomycetaceae</taxon>
        <taxon>Streptomyces</taxon>
    </lineage>
</organism>
<dbReference type="EMBL" id="JBBKAJ010000002">
    <property type="protein sequence ID" value="MEJ8631954.1"/>
    <property type="molecule type" value="Genomic_DNA"/>
</dbReference>
<proteinExistence type="predicted"/>
<name>A0ACC6PKN2_9ACTN</name>
<sequence>MPTQPDVQRIFLAVREQPFIGPLRLGETRRSIHPWWKGVNAIVCQQAFRDADTAFANWKSAGRRGVSVGYPRPKRPGRCRDSFRMFSVRLVAEDLRHVRIGGERGGQPAFTVRLHRPARRLARLLARGGVTKSVTIARDGHRWSASFNVRIAARPAARPSRRQQEAGWIGVDLGVAVFAALSDPLIVGDDKLQLIANPRHLDNTQRQLRRWQRRMARRHQKGVPAHRQSNGWRQARDQVARLQALVAARRGSAQHLLAKRLVTQYAHIAVEDLRVKNMTASARGDALNPGRNVRAKAGLNRAVLDVGFGEIRRQIEYKAAWHGATVTAVNPAYTSQTCNRCGHTDGKSRRTRDLFACTRCNHTTHADIGAAINIRDRAQQMTGEPLAGGVRSEGATR</sequence>
<gene>
    <name evidence="1" type="ORF">WKI67_00345</name>
</gene>
<reference evidence="1" key="1">
    <citation type="submission" date="2024-03" db="EMBL/GenBank/DDBJ databases">
        <title>Novel Streptomyces species of biotechnological and ecological value are a feature of Machair soil.</title>
        <authorList>
            <person name="Prole J.R."/>
            <person name="Goodfellow M."/>
            <person name="Allenby N."/>
            <person name="Ward A.C."/>
        </authorList>
    </citation>
    <scope>NUCLEOTIDE SEQUENCE</scope>
    <source>
        <strain evidence="1">MS2.AVA.5</strain>
    </source>
</reference>